<keyword evidence="5" id="KW-1185">Reference proteome</keyword>
<feature type="domain" description="Fe-containing alcohol dehydrogenase-like C-terminal" evidence="3">
    <location>
        <begin position="174"/>
        <end position="378"/>
    </location>
</feature>
<dbReference type="InterPro" id="IPR056798">
    <property type="entry name" value="ADH_Fe_C"/>
</dbReference>
<dbReference type="PROSITE" id="PS00913">
    <property type="entry name" value="ADH_IRON_1"/>
    <property type="match status" value="1"/>
</dbReference>
<comment type="caution">
    <text evidence="4">The sequence shown here is derived from an EMBL/GenBank/DDBJ whole genome shotgun (WGS) entry which is preliminary data.</text>
</comment>
<dbReference type="InterPro" id="IPR001670">
    <property type="entry name" value="ADH_Fe/GldA"/>
</dbReference>
<dbReference type="Gene3D" id="1.20.1090.10">
    <property type="entry name" value="Dehydroquinate synthase-like - alpha domain"/>
    <property type="match status" value="1"/>
</dbReference>
<dbReference type="PANTHER" id="PTHR11496">
    <property type="entry name" value="ALCOHOL DEHYDROGENASE"/>
    <property type="match status" value="1"/>
</dbReference>
<keyword evidence="1" id="KW-0560">Oxidoreductase</keyword>
<dbReference type="STRING" id="1121326.CLMAG_39230"/>
<organism evidence="4 5">
    <name type="scientific">Clostridium magnum DSM 2767</name>
    <dbReference type="NCBI Taxonomy" id="1121326"/>
    <lineage>
        <taxon>Bacteria</taxon>
        <taxon>Bacillati</taxon>
        <taxon>Bacillota</taxon>
        <taxon>Clostridia</taxon>
        <taxon>Eubacteriales</taxon>
        <taxon>Clostridiaceae</taxon>
        <taxon>Clostridium</taxon>
    </lineage>
</organism>
<name>A0A161YKG7_9CLOT</name>
<dbReference type="InterPro" id="IPR018211">
    <property type="entry name" value="ADH_Fe_CS"/>
</dbReference>
<dbReference type="Pfam" id="PF00465">
    <property type="entry name" value="Fe-ADH"/>
    <property type="match status" value="1"/>
</dbReference>
<evidence type="ECO:0000259" key="2">
    <source>
        <dbReference type="Pfam" id="PF00465"/>
    </source>
</evidence>
<dbReference type="GO" id="GO:0046872">
    <property type="term" value="F:metal ion binding"/>
    <property type="evidence" value="ECO:0007669"/>
    <property type="project" value="InterPro"/>
</dbReference>
<dbReference type="EMBL" id="LWAE01000004">
    <property type="protein sequence ID" value="KZL91012.1"/>
    <property type="molecule type" value="Genomic_DNA"/>
</dbReference>
<dbReference type="CDD" id="cd08180">
    <property type="entry name" value="PDD"/>
    <property type="match status" value="1"/>
</dbReference>
<dbReference type="FunFam" id="3.40.50.1970:FF:000003">
    <property type="entry name" value="Alcohol dehydrogenase, iron-containing"/>
    <property type="match status" value="1"/>
</dbReference>
<dbReference type="PANTHER" id="PTHR11496:SF83">
    <property type="entry name" value="HYDROXYACID-OXOACID TRANSHYDROGENASE, MITOCHONDRIAL"/>
    <property type="match status" value="1"/>
</dbReference>
<feature type="domain" description="Alcohol dehydrogenase iron-type/glycerol dehydrogenase GldA" evidence="2">
    <location>
        <begin position="10"/>
        <end position="162"/>
    </location>
</feature>
<gene>
    <name evidence="4" type="primary">adhE_12</name>
    <name evidence="4" type="ORF">CLMAG_39230</name>
</gene>
<dbReference type="Proteomes" id="UP000076603">
    <property type="component" value="Unassembled WGS sequence"/>
</dbReference>
<evidence type="ECO:0000313" key="4">
    <source>
        <dbReference type="EMBL" id="KZL91012.1"/>
    </source>
</evidence>
<dbReference type="FunFam" id="1.20.1090.10:FF:000001">
    <property type="entry name" value="Aldehyde-alcohol dehydrogenase"/>
    <property type="match status" value="1"/>
</dbReference>
<dbReference type="OrthoDB" id="9804734at2"/>
<sequence length="380" mass="41491">MNTFSIKPTICFDTGSIEYLKNIKNKRVCIVTDPFMIKSGAADKITNIFKANKVEYEIFSEIKPDPTVQTVAAGVNKMRTFKPDVIIALGGGSSIDATKSIILFTVKILNASGDEYKKPLFIAIPTTSGTGSEVTSFSVITMGTTKFPLVDDKIIPDIAIIDADFVKTVPPQITADTAMDVLTHAIEAYVSTNNSDYTDALAEKAIKIVFEYLIKAYENGEDLEAREKLHNASCMAGMAFTNASLGINHSIAHTLGGNFHIPHGRANSILLPYVIKYNANLESGEETEAGKRYAKLSKILGLPCSSISEGVKSIIVAIKILMKTTNIPMNLKEVNIDKNDFLNKLESMVNDALNDKCTATNPIKPSKEELTQLFQEIYGE</sequence>
<dbReference type="Pfam" id="PF25137">
    <property type="entry name" value="ADH_Fe_C"/>
    <property type="match status" value="1"/>
</dbReference>
<dbReference type="RefSeq" id="WP_066626161.1">
    <property type="nucleotide sequence ID" value="NZ_FQXL01000032.1"/>
</dbReference>
<proteinExistence type="predicted"/>
<protein>
    <submittedName>
        <fullName evidence="4">Aldehyde-alcohol dehydrogenase</fullName>
    </submittedName>
</protein>
<evidence type="ECO:0000256" key="1">
    <source>
        <dbReference type="ARBA" id="ARBA00023002"/>
    </source>
</evidence>
<evidence type="ECO:0000313" key="5">
    <source>
        <dbReference type="Proteomes" id="UP000076603"/>
    </source>
</evidence>
<dbReference type="GO" id="GO:0004022">
    <property type="term" value="F:alcohol dehydrogenase (NAD+) activity"/>
    <property type="evidence" value="ECO:0007669"/>
    <property type="project" value="UniProtKB-ARBA"/>
</dbReference>
<dbReference type="PATRIC" id="fig|1121326.3.peg.3970"/>
<dbReference type="AlphaFoldDB" id="A0A161YKG7"/>
<dbReference type="InterPro" id="IPR039697">
    <property type="entry name" value="Alcohol_dehydrogenase_Fe"/>
</dbReference>
<reference evidence="4 5" key="1">
    <citation type="submission" date="2016-04" db="EMBL/GenBank/DDBJ databases">
        <title>Genome sequence of Clostridium magnum DSM 2767.</title>
        <authorList>
            <person name="Poehlein A."/>
            <person name="Uhlig R."/>
            <person name="Fischer R."/>
            <person name="Bahl H."/>
            <person name="Daniel R."/>
        </authorList>
    </citation>
    <scope>NUCLEOTIDE SEQUENCE [LARGE SCALE GENOMIC DNA]</scope>
    <source>
        <strain evidence="4 5">DSM 2767</strain>
    </source>
</reference>
<accession>A0A161YKG7</accession>
<dbReference type="Gene3D" id="3.40.50.1970">
    <property type="match status" value="1"/>
</dbReference>
<dbReference type="SUPFAM" id="SSF56796">
    <property type="entry name" value="Dehydroquinate synthase-like"/>
    <property type="match status" value="1"/>
</dbReference>
<evidence type="ECO:0000259" key="3">
    <source>
        <dbReference type="Pfam" id="PF25137"/>
    </source>
</evidence>